<evidence type="ECO:0000256" key="2">
    <source>
        <dbReference type="SAM" id="SignalP"/>
    </source>
</evidence>
<evidence type="ECO:0000313" key="4">
    <source>
        <dbReference type="EMBL" id="MBC5685431.1"/>
    </source>
</evidence>
<name>A0ABR7GF37_9FIRM</name>
<comment type="caution">
    <text evidence="4">The sequence shown here is derived from an EMBL/GenBank/DDBJ whole genome shotgun (WGS) entry which is preliminary data.</text>
</comment>
<dbReference type="PROSITE" id="PS51257">
    <property type="entry name" value="PROKAR_LIPOPROTEIN"/>
    <property type="match status" value="1"/>
</dbReference>
<dbReference type="PANTHER" id="PTHR30535:SF34">
    <property type="entry name" value="MOLYBDATE-BINDING PROTEIN MOLA"/>
    <property type="match status" value="1"/>
</dbReference>
<proteinExistence type="inferred from homology"/>
<dbReference type="InterPro" id="IPR050902">
    <property type="entry name" value="ABC_Transporter_SBP"/>
</dbReference>
<dbReference type="Gene3D" id="3.40.50.1980">
    <property type="entry name" value="Nitrogenase molybdenum iron protein domain"/>
    <property type="match status" value="1"/>
</dbReference>
<accession>A0ABR7GF37</accession>
<dbReference type="RefSeq" id="WP_186853749.1">
    <property type="nucleotide sequence ID" value="NZ_JACOPG010000001.1"/>
</dbReference>
<reference evidence="4 5" key="1">
    <citation type="submission" date="2020-08" db="EMBL/GenBank/DDBJ databases">
        <title>Genome public.</title>
        <authorList>
            <person name="Liu C."/>
            <person name="Sun Q."/>
        </authorList>
    </citation>
    <scope>NUCLEOTIDE SEQUENCE [LARGE SCALE GENOMIC DNA]</scope>
    <source>
        <strain evidence="4 5">NSJ-9</strain>
    </source>
</reference>
<dbReference type="PANTHER" id="PTHR30535">
    <property type="entry name" value="VITAMIN B12-BINDING PROTEIN"/>
    <property type="match status" value="1"/>
</dbReference>
<feature type="signal peptide" evidence="2">
    <location>
        <begin position="1"/>
        <end position="28"/>
    </location>
</feature>
<comment type="similarity">
    <text evidence="1">Belongs to the bacterial solute-binding protein 8 family.</text>
</comment>
<protein>
    <submittedName>
        <fullName evidence="4">ABC transporter substrate-binding protein</fullName>
    </submittedName>
</protein>
<feature type="chain" id="PRO_5046147003" evidence="2">
    <location>
        <begin position="29"/>
        <end position="382"/>
    </location>
</feature>
<dbReference type="InterPro" id="IPR002491">
    <property type="entry name" value="ABC_transptr_periplasmic_BD"/>
</dbReference>
<evidence type="ECO:0000256" key="1">
    <source>
        <dbReference type="ARBA" id="ARBA00008814"/>
    </source>
</evidence>
<dbReference type="SUPFAM" id="SSF53807">
    <property type="entry name" value="Helical backbone' metal receptor"/>
    <property type="match status" value="1"/>
</dbReference>
<gene>
    <name evidence="4" type="ORF">H8R94_02185</name>
</gene>
<organism evidence="4 5">
    <name type="scientific">Roseburia lenta</name>
    <dbReference type="NCBI Taxonomy" id="2763061"/>
    <lineage>
        <taxon>Bacteria</taxon>
        <taxon>Bacillati</taxon>
        <taxon>Bacillota</taxon>
        <taxon>Clostridia</taxon>
        <taxon>Lachnospirales</taxon>
        <taxon>Lachnospiraceae</taxon>
        <taxon>Roseburia</taxon>
    </lineage>
</organism>
<sequence>MRLRYKRWISLLLAVVMMLTLGACGVQSQSDTTDKIAFDSLEKTGQMTLAYATQYQVEYYGDYSLITIGEDQHFLLVPEGKDLPKNLPEDVVALQQPLDKTYLVSTSVMDLIRQLDCISYIRLSGSKAKDWYITEAKEAIEAGNMIYAGKYSAPDYECILNEGCNLAIENTMIYHTPEVKEKLEELGIPVLVERSSYETHPLGRLEWIKLYGLLFDALDEANAYFDSQVEQITPLLDQANTGKTVAFFSVNSSGAINVRKPGDYITQMITMAGGNYALADVVPEEENALSTMNMQMEDFYNAAQSADILIYNSAIEGEITSIDELLAKNSLFAQFDAVKKGNVYCTGKNFFQESTGMAEFVEDMHNVLGDADADLTYLKKLN</sequence>
<keyword evidence="5" id="KW-1185">Reference proteome</keyword>
<dbReference type="Pfam" id="PF01497">
    <property type="entry name" value="Peripla_BP_2"/>
    <property type="match status" value="1"/>
</dbReference>
<feature type="domain" description="Fe/B12 periplasmic-binding" evidence="3">
    <location>
        <begin position="178"/>
        <end position="348"/>
    </location>
</feature>
<dbReference type="Proteomes" id="UP000643810">
    <property type="component" value="Unassembled WGS sequence"/>
</dbReference>
<evidence type="ECO:0000313" key="5">
    <source>
        <dbReference type="Proteomes" id="UP000643810"/>
    </source>
</evidence>
<keyword evidence="2" id="KW-0732">Signal</keyword>
<evidence type="ECO:0000259" key="3">
    <source>
        <dbReference type="Pfam" id="PF01497"/>
    </source>
</evidence>
<dbReference type="EMBL" id="JACOPG010000001">
    <property type="protein sequence ID" value="MBC5685431.1"/>
    <property type="molecule type" value="Genomic_DNA"/>
</dbReference>